<dbReference type="SUPFAM" id="SSF52091">
    <property type="entry name" value="SpoIIaa-like"/>
    <property type="match status" value="1"/>
</dbReference>
<dbReference type="InterPro" id="IPR029016">
    <property type="entry name" value="GAF-like_dom_sf"/>
</dbReference>
<dbReference type="Proteomes" id="UP000285120">
    <property type="component" value="Unassembled WGS sequence"/>
</dbReference>
<dbReference type="Pfam" id="PF01740">
    <property type="entry name" value="STAS"/>
    <property type="match status" value="1"/>
</dbReference>
<protein>
    <submittedName>
        <fullName evidence="2">RsbT co-antagonist protein RsbR</fullName>
    </submittedName>
</protein>
<feature type="domain" description="STAS" evidence="1">
    <location>
        <begin position="167"/>
        <end position="280"/>
    </location>
</feature>
<dbReference type="PANTHER" id="PTHR33745">
    <property type="entry name" value="RSBT ANTAGONIST PROTEIN RSBS-RELATED"/>
    <property type="match status" value="1"/>
</dbReference>
<accession>A0A419V4R0</accession>
<dbReference type="InterPro" id="IPR002645">
    <property type="entry name" value="STAS_dom"/>
</dbReference>
<evidence type="ECO:0000259" key="1">
    <source>
        <dbReference type="PROSITE" id="PS50801"/>
    </source>
</evidence>
<sequence length="287" mass="31702">MLLNTEAQPSAPILQTFEEATANILQLMSEFIDINTLFIARNDGSHNEMIKVLNVEAPLLEEGDITPFKETFCYLSVERGSDVYVIEDLNAHASTRQLEVTKQLGGGSFIGIPVYYGDGENYGTICGIDTKQFEFTEKHRELFKAMASMLTHVIEIEKAHEQILSLSAPLVPITKGVAVLPIIGDVNEKRADSIIHTALTKSKEYNLDYLIIDLSGILSINNQVGAHLLKIIKILDLIGVEPILTGIRPDLAIKAIGMDVKEDLKQTKIVGTLEQALHNIGFYLAKK</sequence>
<proteinExistence type="predicted"/>
<dbReference type="Pfam" id="PF13185">
    <property type="entry name" value="GAF_2"/>
    <property type="match status" value="1"/>
</dbReference>
<dbReference type="OrthoDB" id="1120027at2"/>
<dbReference type="PROSITE" id="PS50801">
    <property type="entry name" value="STAS"/>
    <property type="match status" value="1"/>
</dbReference>
<dbReference type="AlphaFoldDB" id="A0A419V4R0"/>
<dbReference type="PANTHER" id="PTHR33745:SF8">
    <property type="entry name" value="BLUE-LIGHT PHOTORECEPTOR"/>
    <property type="match status" value="1"/>
</dbReference>
<dbReference type="SUPFAM" id="SSF55781">
    <property type="entry name" value="GAF domain-like"/>
    <property type="match status" value="1"/>
</dbReference>
<organism evidence="2 3">
    <name type="scientific">Sinobaca qinghaiensis</name>
    <dbReference type="NCBI Taxonomy" id="342944"/>
    <lineage>
        <taxon>Bacteria</taxon>
        <taxon>Bacillati</taxon>
        <taxon>Bacillota</taxon>
        <taxon>Bacilli</taxon>
        <taxon>Bacillales</taxon>
        <taxon>Sporolactobacillaceae</taxon>
        <taxon>Sinobaca</taxon>
    </lineage>
</organism>
<evidence type="ECO:0000313" key="2">
    <source>
        <dbReference type="EMBL" id="RKD73509.1"/>
    </source>
</evidence>
<gene>
    <name evidence="2" type="ORF">ATL39_1805</name>
</gene>
<dbReference type="CDD" id="cd07041">
    <property type="entry name" value="STAS_RsbR_RsbS_like"/>
    <property type="match status" value="1"/>
</dbReference>
<reference evidence="2 3" key="1">
    <citation type="submission" date="2018-09" db="EMBL/GenBank/DDBJ databases">
        <title>Genomic Encyclopedia of Archaeal and Bacterial Type Strains, Phase II (KMG-II): from individual species to whole genera.</title>
        <authorList>
            <person name="Goeker M."/>
        </authorList>
    </citation>
    <scope>NUCLEOTIDE SEQUENCE [LARGE SCALE GENOMIC DNA]</scope>
    <source>
        <strain evidence="2 3">DSM 17008</strain>
    </source>
</reference>
<dbReference type="Gene3D" id="3.30.450.40">
    <property type="match status" value="1"/>
</dbReference>
<name>A0A419V4R0_9BACL</name>
<dbReference type="EMBL" id="RAPK01000008">
    <property type="protein sequence ID" value="RKD73509.1"/>
    <property type="molecule type" value="Genomic_DNA"/>
</dbReference>
<keyword evidence="3" id="KW-1185">Reference proteome</keyword>
<dbReference type="RefSeq" id="WP_120192997.1">
    <property type="nucleotide sequence ID" value="NZ_RAPK01000008.1"/>
</dbReference>
<evidence type="ECO:0000313" key="3">
    <source>
        <dbReference type="Proteomes" id="UP000285120"/>
    </source>
</evidence>
<dbReference type="Gene3D" id="3.30.750.24">
    <property type="entry name" value="STAS domain"/>
    <property type="match status" value="1"/>
</dbReference>
<comment type="caution">
    <text evidence="2">The sequence shown here is derived from an EMBL/GenBank/DDBJ whole genome shotgun (WGS) entry which is preliminary data.</text>
</comment>
<dbReference type="InterPro" id="IPR003018">
    <property type="entry name" value="GAF"/>
</dbReference>
<dbReference type="InterPro" id="IPR036513">
    <property type="entry name" value="STAS_dom_sf"/>
</dbReference>
<dbReference type="InterPro" id="IPR051932">
    <property type="entry name" value="Bact_StressResp_Reg"/>
</dbReference>